<accession>A0A699VBE3</accession>
<dbReference type="EMBL" id="BKCJ011428107">
    <property type="protein sequence ID" value="GFD32782.1"/>
    <property type="molecule type" value="Genomic_DNA"/>
</dbReference>
<sequence>GSYSGSYSASLGKEDASKQGRKNATNKEFDAADEEQQQ</sequence>
<feature type="compositionally biased region" description="Low complexity" evidence="1">
    <location>
        <begin position="1"/>
        <end position="10"/>
    </location>
</feature>
<evidence type="ECO:0000313" key="2">
    <source>
        <dbReference type="EMBL" id="GFD32782.1"/>
    </source>
</evidence>
<protein>
    <submittedName>
        <fullName evidence="2">Uncharacterized protein</fullName>
    </submittedName>
</protein>
<gene>
    <name evidence="2" type="ORF">Tci_904751</name>
</gene>
<reference evidence="2" key="1">
    <citation type="journal article" date="2019" name="Sci. Rep.">
        <title>Draft genome of Tanacetum cinerariifolium, the natural source of mosquito coil.</title>
        <authorList>
            <person name="Yamashiro T."/>
            <person name="Shiraishi A."/>
            <person name="Satake H."/>
            <person name="Nakayama K."/>
        </authorList>
    </citation>
    <scope>NUCLEOTIDE SEQUENCE</scope>
</reference>
<dbReference type="AlphaFoldDB" id="A0A699VBE3"/>
<evidence type="ECO:0000256" key="1">
    <source>
        <dbReference type="SAM" id="MobiDB-lite"/>
    </source>
</evidence>
<feature type="non-terminal residue" evidence="2">
    <location>
        <position position="1"/>
    </location>
</feature>
<name>A0A699VBE3_TANCI</name>
<feature type="region of interest" description="Disordered" evidence="1">
    <location>
        <begin position="1"/>
        <end position="38"/>
    </location>
</feature>
<proteinExistence type="predicted"/>
<organism evidence="2">
    <name type="scientific">Tanacetum cinerariifolium</name>
    <name type="common">Dalmatian daisy</name>
    <name type="synonym">Chrysanthemum cinerariifolium</name>
    <dbReference type="NCBI Taxonomy" id="118510"/>
    <lineage>
        <taxon>Eukaryota</taxon>
        <taxon>Viridiplantae</taxon>
        <taxon>Streptophyta</taxon>
        <taxon>Embryophyta</taxon>
        <taxon>Tracheophyta</taxon>
        <taxon>Spermatophyta</taxon>
        <taxon>Magnoliopsida</taxon>
        <taxon>eudicotyledons</taxon>
        <taxon>Gunneridae</taxon>
        <taxon>Pentapetalae</taxon>
        <taxon>asterids</taxon>
        <taxon>campanulids</taxon>
        <taxon>Asterales</taxon>
        <taxon>Asteraceae</taxon>
        <taxon>Asteroideae</taxon>
        <taxon>Anthemideae</taxon>
        <taxon>Anthemidinae</taxon>
        <taxon>Tanacetum</taxon>
    </lineage>
</organism>
<comment type="caution">
    <text evidence="2">The sequence shown here is derived from an EMBL/GenBank/DDBJ whole genome shotgun (WGS) entry which is preliminary data.</text>
</comment>